<sequence>IPDDQIDNNQRTTVVIGFVSNHMGEEFNQFGFAWVTIIQKFTRIPNHRSEGTALQFNHLDFITANIH</sequence>
<evidence type="ECO:0000313" key="1">
    <source>
        <dbReference type="EMBL" id="CAG8820970.1"/>
    </source>
</evidence>
<dbReference type="Proteomes" id="UP000789920">
    <property type="component" value="Unassembled WGS sequence"/>
</dbReference>
<evidence type="ECO:0000313" key="2">
    <source>
        <dbReference type="Proteomes" id="UP000789920"/>
    </source>
</evidence>
<reference evidence="1" key="1">
    <citation type="submission" date="2021-06" db="EMBL/GenBank/DDBJ databases">
        <authorList>
            <person name="Kallberg Y."/>
            <person name="Tangrot J."/>
            <person name="Rosling A."/>
        </authorList>
    </citation>
    <scope>NUCLEOTIDE SEQUENCE</scope>
    <source>
        <strain evidence="1">MA461A</strain>
    </source>
</reference>
<keyword evidence="2" id="KW-1185">Reference proteome</keyword>
<accession>A0ACA9S0P6</accession>
<comment type="caution">
    <text evidence="1">The sequence shown here is derived from an EMBL/GenBank/DDBJ whole genome shotgun (WGS) entry which is preliminary data.</text>
</comment>
<organism evidence="1 2">
    <name type="scientific">Racocetra persica</name>
    <dbReference type="NCBI Taxonomy" id="160502"/>
    <lineage>
        <taxon>Eukaryota</taxon>
        <taxon>Fungi</taxon>
        <taxon>Fungi incertae sedis</taxon>
        <taxon>Mucoromycota</taxon>
        <taxon>Glomeromycotina</taxon>
        <taxon>Glomeromycetes</taxon>
        <taxon>Diversisporales</taxon>
        <taxon>Gigasporaceae</taxon>
        <taxon>Racocetra</taxon>
    </lineage>
</organism>
<gene>
    <name evidence="1" type="ORF">RPERSI_LOCUS25471</name>
</gene>
<proteinExistence type="predicted"/>
<feature type="non-terminal residue" evidence="1">
    <location>
        <position position="1"/>
    </location>
</feature>
<protein>
    <submittedName>
        <fullName evidence="1">27030_t:CDS:1</fullName>
    </submittedName>
</protein>
<dbReference type="EMBL" id="CAJVQC010084308">
    <property type="protein sequence ID" value="CAG8820970.1"/>
    <property type="molecule type" value="Genomic_DNA"/>
</dbReference>
<name>A0ACA9S0P6_9GLOM</name>